<feature type="domain" description="Penicillin-binding protein transpeptidase" evidence="29">
    <location>
        <begin position="424"/>
        <end position="679"/>
    </location>
</feature>
<dbReference type="Pfam" id="PF00912">
    <property type="entry name" value="Transgly"/>
    <property type="match status" value="1"/>
</dbReference>
<dbReference type="GO" id="GO:0008955">
    <property type="term" value="F:peptidoglycan glycosyltransferase activity"/>
    <property type="evidence" value="ECO:0007669"/>
    <property type="project" value="UniProtKB-EC"/>
</dbReference>
<dbReference type="GO" id="GO:0009002">
    <property type="term" value="F:serine-type D-Ala-D-Ala carboxypeptidase activity"/>
    <property type="evidence" value="ECO:0007669"/>
    <property type="project" value="UniProtKB-EC"/>
</dbReference>
<dbReference type="Gene3D" id="3.40.710.10">
    <property type="entry name" value="DD-peptidase/beta-lactamase superfamily"/>
    <property type="match status" value="2"/>
</dbReference>
<comment type="similarity">
    <text evidence="4">In the C-terminal section; belongs to the transpeptidase family.</text>
</comment>
<dbReference type="PANTHER" id="PTHR32282:SF27">
    <property type="entry name" value="PENICILLIN-BINDING PROTEIN 1A"/>
    <property type="match status" value="1"/>
</dbReference>
<keyword evidence="10" id="KW-0121">Carboxypeptidase</keyword>
<evidence type="ECO:0000256" key="11">
    <source>
        <dbReference type="ARBA" id="ARBA00022670"/>
    </source>
</evidence>
<evidence type="ECO:0000259" key="29">
    <source>
        <dbReference type="Pfam" id="PF00905"/>
    </source>
</evidence>
<evidence type="ECO:0000256" key="21">
    <source>
        <dbReference type="ARBA" id="ARBA00023251"/>
    </source>
</evidence>
<dbReference type="Gene3D" id="1.10.3810.10">
    <property type="entry name" value="Biosynthetic peptidoglycan transglycosylase-like"/>
    <property type="match status" value="1"/>
</dbReference>
<dbReference type="Pfam" id="PF17092">
    <property type="entry name" value="PCB_OB"/>
    <property type="match status" value="1"/>
</dbReference>
<evidence type="ECO:0000256" key="3">
    <source>
        <dbReference type="ARBA" id="ARBA00004752"/>
    </source>
</evidence>
<dbReference type="InterPro" id="IPR031376">
    <property type="entry name" value="PCB_OB"/>
</dbReference>
<evidence type="ECO:0000256" key="18">
    <source>
        <dbReference type="ARBA" id="ARBA00022984"/>
    </source>
</evidence>
<dbReference type="GO" id="GO:0046677">
    <property type="term" value="P:response to antibiotic"/>
    <property type="evidence" value="ECO:0007669"/>
    <property type="project" value="UniProtKB-KW"/>
</dbReference>
<dbReference type="InterPro" id="IPR012338">
    <property type="entry name" value="Beta-lactam/transpept-like"/>
</dbReference>
<dbReference type="InterPro" id="IPR001460">
    <property type="entry name" value="PCN-bd_Tpept"/>
</dbReference>
<evidence type="ECO:0000256" key="2">
    <source>
        <dbReference type="ARBA" id="ARBA00004249"/>
    </source>
</evidence>
<evidence type="ECO:0000256" key="5">
    <source>
        <dbReference type="ARBA" id="ARBA00007739"/>
    </source>
</evidence>
<keyword evidence="22" id="KW-0511">Multifunctional enzyme</keyword>
<evidence type="ECO:0000256" key="9">
    <source>
        <dbReference type="ARBA" id="ARBA00022519"/>
    </source>
</evidence>
<dbReference type="EMBL" id="CP012365">
    <property type="protein sequence ID" value="AKX59364.1"/>
    <property type="molecule type" value="Genomic_DNA"/>
</dbReference>
<keyword evidence="23" id="KW-0961">Cell wall biogenesis/degradation</keyword>
<evidence type="ECO:0000256" key="28">
    <source>
        <dbReference type="SAM" id="Phobius"/>
    </source>
</evidence>
<dbReference type="STRING" id="1697053.AKN87_06970"/>
<dbReference type="RefSeq" id="WP_082238141.1">
    <property type="nucleotide sequence ID" value="NZ_CP012365.1"/>
</dbReference>
<dbReference type="InterPro" id="IPR023346">
    <property type="entry name" value="Lysozyme-like_dom_sf"/>
</dbReference>
<evidence type="ECO:0000256" key="4">
    <source>
        <dbReference type="ARBA" id="ARBA00007090"/>
    </source>
</evidence>
<keyword evidence="11" id="KW-0645">Protease</keyword>
<sequence length="772" mass="86512">MINLIKFIFWSTTSVLGSLVALFTGAYLYLSPHLPSAEALRSMELQMPLRIYSQDDKLIAEYGEMRRTPINFNLIPEKFIQALLAAEDDNFKTHSGVDFISLMRAVSELIKTGRIQSGGSTITMQVAKNFFLTSEKSFTRKANEILLALQIERELSKDEILELYVNKIYLGNRAYGIEAAAQIYYGKSIGELSIAQLAMIAGLPKAPSRYNPIANEARSMIRRDWILGRMYKLNYITEAEYSTALAEPQTAKLHIAQPEFQAPYVAEMARAEMVERYGGEAYTAGFTVKTTIDSQLQQYANSSLQTGLLNYEYRHGFRGPVKSFAKYPEEQWQKLLHNEPDLHPLKIAVVTKVDQQSAQVLLRNKVAATLNWQDMRWARKFINVNSQAANPRTARDIMQPGDLVYVQQKTDGQYRLAQAPEVQGALVSLDPRSGAIVAITGGFSFEQSKYNRAVQAKRQVGSSFKPFIYSAALDKGYTAASIFADTPTTFPASRYGKAWTPNNSDRSFLGNISLRTALYRSRNIAAAKVLEAIGIDYAVNYISQFGFPADELPRHLPLALGSADFTPLEVTTGWATFANGGYKITPYIVDEIYDRNGVLVSKTQAAVTPDSPRYQTDNAQPAPQIIDSRTAFIMTDILQDVIRRGTGSRAKSLGRSDLAGKTGTTNSAKDTWFVGYNRQYVTTVWTGYDQPKSLGRREFGSNFALPIWINYMAQALRDQPPQPIPRPEGLQQVRVDSQGLRSDSGSNEYFKQEDTLPPFATEYYYETPMDFF</sequence>
<keyword evidence="13" id="KW-0808">Transferase</keyword>
<evidence type="ECO:0000256" key="10">
    <source>
        <dbReference type="ARBA" id="ARBA00022645"/>
    </source>
</evidence>
<feature type="domain" description="Penicillin-binding protein OB-like" evidence="31">
    <location>
        <begin position="317"/>
        <end position="422"/>
    </location>
</feature>
<evidence type="ECO:0000256" key="12">
    <source>
        <dbReference type="ARBA" id="ARBA00022676"/>
    </source>
</evidence>
<evidence type="ECO:0000256" key="24">
    <source>
        <dbReference type="ARBA" id="ARBA00034000"/>
    </source>
</evidence>
<evidence type="ECO:0000256" key="20">
    <source>
        <dbReference type="ARBA" id="ARBA00023136"/>
    </source>
</evidence>
<dbReference type="Proteomes" id="UP000063953">
    <property type="component" value="Chromosome"/>
</dbReference>
<dbReference type="GO" id="GO:0008658">
    <property type="term" value="F:penicillin binding"/>
    <property type="evidence" value="ECO:0007669"/>
    <property type="project" value="InterPro"/>
</dbReference>
<dbReference type="UniPathway" id="UPA00219"/>
<dbReference type="GO" id="GO:0005886">
    <property type="term" value="C:plasma membrane"/>
    <property type="evidence" value="ECO:0007669"/>
    <property type="project" value="UniProtKB-SubCell"/>
</dbReference>
<evidence type="ECO:0000256" key="25">
    <source>
        <dbReference type="ARBA" id="ARBA00044770"/>
    </source>
</evidence>
<keyword evidence="20 28" id="KW-0472">Membrane</keyword>
<keyword evidence="8" id="KW-1003">Cell membrane</keyword>
<evidence type="ECO:0000256" key="16">
    <source>
        <dbReference type="ARBA" id="ARBA00022960"/>
    </source>
</evidence>
<evidence type="ECO:0000256" key="8">
    <source>
        <dbReference type="ARBA" id="ARBA00022475"/>
    </source>
</evidence>
<accession>A0A0K1XDN2</accession>
<keyword evidence="21" id="KW-0046">Antibiotic resistance</keyword>
<feature type="transmembrane region" description="Helical" evidence="28">
    <location>
        <begin position="7"/>
        <end position="30"/>
    </location>
</feature>
<dbReference type="PANTHER" id="PTHR32282">
    <property type="entry name" value="BINDING PROTEIN TRANSPEPTIDASE, PUTATIVE-RELATED"/>
    <property type="match status" value="1"/>
</dbReference>
<evidence type="ECO:0000256" key="17">
    <source>
        <dbReference type="ARBA" id="ARBA00022968"/>
    </source>
</evidence>
<name>A0A0K1XDN2_9GAMM</name>
<dbReference type="SUPFAM" id="SSF56601">
    <property type="entry name" value="beta-lactamase/transpeptidase-like"/>
    <property type="match status" value="1"/>
</dbReference>
<comment type="pathway">
    <text evidence="3">Cell wall biogenesis; peptidoglycan biosynthesis.</text>
</comment>
<evidence type="ECO:0000256" key="14">
    <source>
        <dbReference type="ARBA" id="ARBA00022692"/>
    </source>
</evidence>
<keyword evidence="17" id="KW-0735">Signal-anchor</keyword>
<dbReference type="FunFam" id="1.10.3810.10:FF:000003">
    <property type="entry name" value="Penicillin-binding protein 1a"/>
    <property type="match status" value="1"/>
</dbReference>
<dbReference type="GO" id="GO:0008360">
    <property type="term" value="P:regulation of cell shape"/>
    <property type="evidence" value="ECO:0007669"/>
    <property type="project" value="UniProtKB-KW"/>
</dbReference>
<evidence type="ECO:0000256" key="15">
    <source>
        <dbReference type="ARBA" id="ARBA00022801"/>
    </source>
</evidence>
<evidence type="ECO:0000256" key="27">
    <source>
        <dbReference type="ARBA" id="ARBA00060592"/>
    </source>
</evidence>
<dbReference type="GO" id="GO:0009252">
    <property type="term" value="P:peptidoglycan biosynthetic process"/>
    <property type="evidence" value="ECO:0007669"/>
    <property type="project" value="UniProtKB-UniPathway"/>
</dbReference>
<dbReference type="GO" id="GO:0030288">
    <property type="term" value="C:outer membrane-bounded periplasmic space"/>
    <property type="evidence" value="ECO:0007669"/>
    <property type="project" value="TreeGrafter"/>
</dbReference>
<comment type="similarity">
    <text evidence="5">In the N-terminal section; belongs to the glycosyltransferase 51 family.</text>
</comment>
<keyword evidence="9" id="KW-0997">Cell inner membrane</keyword>
<evidence type="ECO:0000256" key="26">
    <source>
        <dbReference type="ARBA" id="ARBA00049902"/>
    </source>
</evidence>
<evidence type="ECO:0000259" key="30">
    <source>
        <dbReference type="Pfam" id="PF00912"/>
    </source>
</evidence>
<keyword evidence="15" id="KW-0378">Hydrolase</keyword>
<dbReference type="SUPFAM" id="SSF53955">
    <property type="entry name" value="Lysozyme-like"/>
    <property type="match status" value="1"/>
</dbReference>
<keyword evidence="12" id="KW-0328">Glycosyltransferase</keyword>
<evidence type="ECO:0000313" key="33">
    <source>
        <dbReference type="Proteomes" id="UP000063953"/>
    </source>
</evidence>
<dbReference type="InterPro" id="IPR050396">
    <property type="entry name" value="Glycosyltr_51/Transpeptidase"/>
</dbReference>
<comment type="catalytic activity">
    <reaction evidence="26">
        <text>[GlcNAc-(1-&gt;4)-Mur2Ac(oyl-L-Ala-gamma-D-Glu-L-Lys-D-Ala-D-Ala)](n)-di-trans,octa-cis-undecaprenyl diphosphate + beta-D-GlcNAc-(1-&gt;4)-Mur2Ac(oyl-L-Ala-gamma-D-Glu-L-Lys-D-Ala-D-Ala)-di-trans,octa-cis-undecaprenyl diphosphate = [GlcNAc-(1-&gt;4)-Mur2Ac(oyl-L-Ala-gamma-D-Glu-L-Lys-D-Ala-D-Ala)](n+1)-di-trans,octa-cis-undecaprenyl diphosphate + di-trans,octa-cis-undecaprenyl diphosphate + H(+)</text>
        <dbReference type="Rhea" id="RHEA:23708"/>
        <dbReference type="Rhea" id="RHEA-COMP:9602"/>
        <dbReference type="Rhea" id="RHEA-COMP:9603"/>
        <dbReference type="ChEBI" id="CHEBI:15378"/>
        <dbReference type="ChEBI" id="CHEBI:58405"/>
        <dbReference type="ChEBI" id="CHEBI:60033"/>
        <dbReference type="ChEBI" id="CHEBI:78435"/>
        <dbReference type="EC" id="2.4.99.28"/>
    </reaction>
</comment>
<evidence type="ECO:0000256" key="1">
    <source>
        <dbReference type="ARBA" id="ARBA00002624"/>
    </source>
</evidence>
<evidence type="ECO:0000313" key="32">
    <source>
        <dbReference type="EMBL" id="AKX59364.1"/>
    </source>
</evidence>
<comment type="subcellular location">
    <subcellularLocation>
        <location evidence="2">Cell inner membrane</location>
        <topology evidence="2">Single-pass type II membrane protein</topology>
    </subcellularLocation>
</comment>
<dbReference type="NCBIfam" id="TIGR02074">
    <property type="entry name" value="PBP_1a_fam"/>
    <property type="match status" value="1"/>
</dbReference>
<comment type="pathway">
    <text evidence="27">Glycan biosynthesis.</text>
</comment>
<dbReference type="InterPro" id="IPR036950">
    <property type="entry name" value="PBP_transglycosylase"/>
</dbReference>
<keyword evidence="18" id="KW-0573">Peptidoglycan synthesis</keyword>
<dbReference type="EC" id="2.4.99.28" evidence="25"/>
<proteinExistence type="inferred from homology"/>
<dbReference type="PATRIC" id="fig|1698449.3.peg.999"/>
<evidence type="ECO:0000256" key="22">
    <source>
        <dbReference type="ARBA" id="ARBA00023268"/>
    </source>
</evidence>
<protein>
    <recommendedName>
        <fullName evidence="7">Penicillin-binding protein 1A</fullName>
        <ecNumber evidence="25">2.4.99.28</ecNumber>
        <ecNumber evidence="6">3.4.16.4</ecNumber>
    </recommendedName>
</protein>
<evidence type="ECO:0000256" key="13">
    <source>
        <dbReference type="ARBA" id="ARBA00022679"/>
    </source>
</evidence>
<evidence type="ECO:0000256" key="6">
    <source>
        <dbReference type="ARBA" id="ARBA00012448"/>
    </source>
</evidence>
<evidence type="ECO:0000256" key="7">
    <source>
        <dbReference type="ARBA" id="ARBA00018638"/>
    </source>
</evidence>
<dbReference type="AlphaFoldDB" id="A0A0K1XDN2"/>
<dbReference type="GO" id="GO:0071555">
    <property type="term" value="P:cell wall organization"/>
    <property type="evidence" value="ECO:0007669"/>
    <property type="project" value="UniProtKB-KW"/>
</dbReference>
<evidence type="ECO:0000256" key="23">
    <source>
        <dbReference type="ARBA" id="ARBA00023316"/>
    </source>
</evidence>
<keyword evidence="19 28" id="KW-1133">Transmembrane helix</keyword>
<keyword evidence="16" id="KW-0133">Cell shape</keyword>
<dbReference type="GO" id="GO:0006508">
    <property type="term" value="P:proteolysis"/>
    <property type="evidence" value="ECO:0007669"/>
    <property type="project" value="UniProtKB-KW"/>
</dbReference>
<comment type="function">
    <text evidence="1">Cell wall formation. Synthesis of cross-linked peptidoglycan from the lipid intermediates. The enzyme has a penicillin-insensitive transglycosylase N-terminal domain (formation of linear glycan strands) and a penicillin-sensitive transpeptidase C-terminal domain (cross-linking of the peptide subunits).</text>
</comment>
<dbReference type="EC" id="3.4.16.4" evidence="6"/>
<keyword evidence="33" id="KW-1185">Reference proteome</keyword>
<reference evidence="32 33" key="1">
    <citation type="journal article" date="2015" name="Genome Announc.">
        <title>Genome Sequences of Oblitimonas alkaliphila gen. nov. sp. nov. (Proposed), a Novel Bacterium of the Pseudomonadaceae Family.</title>
        <authorList>
            <person name="Lauer A.C."/>
            <person name="Nicholson A.C."/>
            <person name="Humrighouse B.W."/>
            <person name="Emery B."/>
            <person name="Drobish A."/>
            <person name="Juieng P."/>
            <person name="Loparev V."/>
            <person name="McQuiston J.R."/>
        </authorList>
    </citation>
    <scope>NUCLEOTIDE SEQUENCE [LARGE SCALE GENOMIC DNA]</scope>
    <source>
        <strain evidence="32 33">E5571</strain>
    </source>
</reference>
<comment type="catalytic activity">
    <reaction evidence="24">
        <text>Preferential cleavage: (Ac)2-L-Lys-D-Ala-|-D-Ala. Also transpeptidation of peptidyl-alanyl moieties that are N-acyl substituents of D-alanine.</text>
        <dbReference type="EC" id="3.4.16.4"/>
    </reaction>
</comment>
<feature type="domain" description="Glycosyl transferase family 51" evidence="30">
    <location>
        <begin position="57"/>
        <end position="230"/>
    </location>
</feature>
<dbReference type="InterPro" id="IPR001264">
    <property type="entry name" value="Glyco_trans_51"/>
</dbReference>
<evidence type="ECO:0000259" key="31">
    <source>
        <dbReference type="Pfam" id="PF17092"/>
    </source>
</evidence>
<dbReference type="Pfam" id="PF00905">
    <property type="entry name" value="Transpeptidase"/>
    <property type="match status" value="1"/>
</dbReference>
<organism evidence="32 33">
    <name type="scientific">Thiopseudomonas alkaliphila</name>
    <dbReference type="NCBI Taxonomy" id="1697053"/>
    <lineage>
        <taxon>Bacteria</taxon>
        <taxon>Pseudomonadati</taxon>
        <taxon>Pseudomonadota</taxon>
        <taxon>Gammaproteobacteria</taxon>
        <taxon>Pseudomonadales</taxon>
        <taxon>Pseudomonadaceae</taxon>
        <taxon>Thiopseudomonas</taxon>
    </lineage>
</organism>
<evidence type="ECO:0000256" key="19">
    <source>
        <dbReference type="ARBA" id="ARBA00022989"/>
    </source>
</evidence>
<keyword evidence="14 28" id="KW-0812">Transmembrane</keyword>
<gene>
    <name evidence="32" type="ORF">AKN88_04990</name>
</gene>